<evidence type="ECO:0000313" key="2">
    <source>
        <dbReference type="EMBL" id="TCO17514.1"/>
    </source>
</evidence>
<keyword evidence="3" id="KW-1185">Reference proteome</keyword>
<name>A0ABY2BE63_9ACTN</name>
<keyword evidence="1" id="KW-0732">Signal</keyword>
<accession>A0ABY2BE63</accession>
<dbReference type="PANTHER" id="PTHR36302">
    <property type="entry name" value="BLR7088 PROTEIN"/>
    <property type="match status" value="1"/>
</dbReference>
<dbReference type="InterPro" id="IPR007410">
    <property type="entry name" value="LpqE-like"/>
</dbReference>
<dbReference type="Pfam" id="PF04314">
    <property type="entry name" value="PCuAC"/>
    <property type="match status" value="1"/>
</dbReference>
<proteinExistence type="predicted"/>
<evidence type="ECO:0000256" key="1">
    <source>
        <dbReference type="SAM" id="SignalP"/>
    </source>
</evidence>
<dbReference type="InterPro" id="IPR036182">
    <property type="entry name" value="PCuAC_sf"/>
</dbReference>
<comment type="caution">
    <text evidence="2">The sequence shown here is derived from an EMBL/GenBank/DDBJ whole genome shotgun (WGS) entry which is preliminary data.</text>
</comment>
<dbReference type="PANTHER" id="PTHR36302:SF1">
    <property type="entry name" value="COPPER CHAPERONE PCU(A)C"/>
    <property type="match status" value="1"/>
</dbReference>
<dbReference type="InterPro" id="IPR058248">
    <property type="entry name" value="Lxx211020-like"/>
</dbReference>
<sequence>MSPLRGNSGKRSLVGLSVKTKLLTACLAVALPLLLSSCGSSAPTQASTDSATQAAATTPGVLIEDAWVRATVGAKDTTMTAAFMSLTNPGGTDVRLTSATSPAAGVVQLHEMAMKDGQMMMQEKAGGINIPAESHAHLAPSGDHVMLMDLKQALKPGDEVPLTLKFSDGSSHDLTVPVKAFTEEEEHYHPSATPTSTP</sequence>
<feature type="chain" id="PRO_5047271747" description="Copper(I)-binding protein" evidence="1">
    <location>
        <begin position="43"/>
        <end position="198"/>
    </location>
</feature>
<dbReference type="EMBL" id="SLWM01000014">
    <property type="protein sequence ID" value="TCO17514.1"/>
    <property type="molecule type" value="Genomic_DNA"/>
</dbReference>
<dbReference type="Proteomes" id="UP000295818">
    <property type="component" value="Unassembled WGS sequence"/>
</dbReference>
<dbReference type="Gene3D" id="2.60.40.1890">
    <property type="entry name" value="PCu(A)C copper chaperone"/>
    <property type="match status" value="1"/>
</dbReference>
<organism evidence="2 3">
    <name type="scientific">Kribbella orskensis</name>
    <dbReference type="NCBI Taxonomy" id="2512216"/>
    <lineage>
        <taxon>Bacteria</taxon>
        <taxon>Bacillati</taxon>
        <taxon>Actinomycetota</taxon>
        <taxon>Actinomycetes</taxon>
        <taxon>Propionibacteriales</taxon>
        <taxon>Kribbellaceae</taxon>
        <taxon>Kribbella</taxon>
    </lineage>
</organism>
<evidence type="ECO:0000313" key="3">
    <source>
        <dbReference type="Proteomes" id="UP000295818"/>
    </source>
</evidence>
<dbReference type="SUPFAM" id="SSF110087">
    <property type="entry name" value="DR1885-like metal-binding protein"/>
    <property type="match status" value="1"/>
</dbReference>
<feature type="signal peptide" evidence="1">
    <location>
        <begin position="1"/>
        <end position="42"/>
    </location>
</feature>
<gene>
    <name evidence="2" type="ORF">EV644_114162</name>
</gene>
<evidence type="ECO:0008006" key="4">
    <source>
        <dbReference type="Google" id="ProtNLM"/>
    </source>
</evidence>
<reference evidence="2 3" key="1">
    <citation type="journal article" date="2015" name="Stand. Genomic Sci.">
        <title>Genomic Encyclopedia of Bacterial and Archaeal Type Strains, Phase III: the genomes of soil and plant-associated and newly described type strains.</title>
        <authorList>
            <person name="Whitman W.B."/>
            <person name="Woyke T."/>
            <person name="Klenk H.P."/>
            <person name="Zhou Y."/>
            <person name="Lilburn T.G."/>
            <person name="Beck B.J."/>
            <person name="De Vos P."/>
            <person name="Vandamme P."/>
            <person name="Eisen J.A."/>
            <person name="Garrity G."/>
            <person name="Hugenholtz P."/>
            <person name="Kyrpides N.C."/>
        </authorList>
    </citation>
    <scope>NUCLEOTIDE SEQUENCE [LARGE SCALE GENOMIC DNA]</scope>
    <source>
        <strain evidence="2 3">VKM Ac-2538</strain>
    </source>
</reference>
<protein>
    <recommendedName>
        <fullName evidence="4">Copper(I)-binding protein</fullName>
    </recommendedName>
</protein>